<feature type="domain" description="Duffy-antigen binding" evidence="3">
    <location>
        <begin position="222"/>
        <end position="427"/>
    </location>
</feature>
<dbReference type="GO" id="GO:0046789">
    <property type="term" value="F:host cell surface receptor binding"/>
    <property type="evidence" value="ECO:0007669"/>
    <property type="project" value="InterPro"/>
</dbReference>
<feature type="region of interest" description="Disordered" evidence="1">
    <location>
        <begin position="506"/>
        <end position="538"/>
    </location>
</feature>
<dbReference type="Gene3D" id="1.20.1310.20">
    <property type="entry name" value="Duffy-antigen binding domain"/>
    <property type="match status" value="2"/>
</dbReference>
<feature type="domain" description="Duffy-antigen binding" evidence="3">
    <location>
        <begin position="609"/>
        <end position="755"/>
    </location>
</feature>
<reference evidence="4 5" key="2">
    <citation type="submission" date="2013-02" db="EMBL/GenBank/DDBJ databases">
        <title>The Genome Sequence of Plasmodium falciparum Tanzania (2000708).</title>
        <authorList>
            <consortium name="The Broad Institute Genome Sequencing Platform"/>
            <consortium name="The Broad Institute Genome Sequencing Center for Infectious Disease"/>
            <person name="Neafsey D."/>
            <person name="Cheeseman I."/>
            <person name="Volkman S."/>
            <person name="Adams J."/>
            <person name="Walker B."/>
            <person name="Young S.K."/>
            <person name="Zeng Q."/>
            <person name="Gargeya S."/>
            <person name="Fitzgerald M."/>
            <person name="Haas B."/>
            <person name="Abouelleil A."/>
            <person name="Alvarado L."/>
            <person name="Arachchi H.M."/>
            <person name="Berlin A.M."/>
            <person name="Chapman S.B."/>
            <person name="Dewar J."/>
            <person name="Goldberg J."/>
            <person name="Griggs A."/>
            <person name="Gujja S."/>
            <person name="Hansen M."/>
            <person name="Howarth C."/>
            <person name="Imamovic A."/>
            <person name="Larimer J."/>
            <person name="McCowan C."/>
            <person name="Murphy C."/>
            <person name="Neiman D."/>
            <person name="Pearson M."/>
            <person name="Priest M."/>
            <person name="Roberts A."/>
            <person name="Saif S."/>
            <person name="Shea T."/>
            <person name="Sisk P."/>
            <person name="Sykes S."/>
            <person name="Wortman J."/>
            <person name="Nusbaum C."/>
            <person name="Birren B."/>
        </authorList>
    </citation>
    <scope>NUCLEOTIDE SEQUENCE [LARGE SCALE GENOMIC DNA]</scope>
    <source>
        <strain evidence="5">Tanzania (2000708)</strain>
    </source>
</reference>
<dbReference type="Pfam" id="PF03011">
    <property type="entry name" value="PFEMP"/>
    <property type="match status" value="1"/>
</dbReference>
<organism evidence="4 5">
    <name type="scientific">Plasmodium falciparum Tanzania</name>
    <name type="common">2000708</name>
    <dbReference type="NCBI Taxonomy" id="1036725"/>
    <lineage>
        <taxon>Eukaryota</taxon>
        <taxon>Sar</taxon>
        <taxon>Alveolata</taxon>
        <taxon>Apicomplexa</taxon>
        <taxon>Aconoidasida</taxon>
        <taxon>Haemosporida</taxon>
        <taxon>Plasmodiidae</taxon>
        <taxon>Plasmodium</taxon>
        <taxon>Plasmodium (Laverania)</taxon>
    </lineage>
</organism>
<dbReference type="Pfam" id="PF05424">
    <property type="entry name" value="Duffy_binding"/>
    <property type="match status" value="2"/>
</dbReference>
<sequence length="766" mass="88387">MLCALTNGVKENDEKKKILEAYSYETLNKATTNGTNTLENFAKKPQFLRWFTEWGEDFCKEKQQLSQRVNESCIENKETYNCSKCVEDCGKYETFLSKKKEEWNKQKQYYENKKNNNKGNQFINNYFTQKNAIDYLKDAFSSNIDDTCKTGMINMDKSIFDNPYGDMKDKCSCIKYDNEEIYKNVVGKHICGGLKSDLDKASIKWINKGNGYKYLKDLTQEIYFPPRRQRICIRELDDGNRVNDEKTLRKHVMDRFAAEGYNLGQYYKEKNKLEADQNRYTYDVDICNALTYSFYDLRDIIIGYDNLEDNTLTEKNMKKIFSKNRTSVGKGSDSTTGNPGSSVRTEFWNNNKDCVWEAMKCGYKKSGETIPDECKNMPSDSDYPIGSNRDEGTAYQFLRWFTEWGEDFCKHKEKELEKLVGACPVNTCSNNNQKEACEKQCQVYKEFINQWKPQYKQQSQKYTHYKTTKKCEKHPIASSANSAREYLDKTLKKNYQEGVISSGANNNCMNKASTQTETPPKSSDSIGDMPASLDDEPEEVKGRCTCKATPKKPEVPAVKVQEACKIVDGILNGKSAADNIDGCKQKHVKTNPYPPWKCDANMFEDNKDGPCMPPRRQKLCLHYLTQLSDDTKERLREAFIKTAAAETFVSWKYYKSKNNDNAKQLENGTIPPEFLRSMFYTYGDYRDICLDTDISAKIPGTHVKSATDNIGKFFSKDGKLDGLSRQQWWEKYGREIWKGMLCGLSHASGNKETVRTQLTEKYAYPN</sequence>
<dbReference type="OrthoDB" id="10643385at2759"/>
<dbReference type="GO" id="GO:0016020">
    <property type="term" value="C:membrane"/>
    <property type="evidence" value="ECO:0007669"/>
    <property type="project" value="InterPro"/>
</dbReference>
<evidence type="ECO:0000259" key="3">
    <source>
        <dbReference type="Pfam" id="PF05424"/>
    </source>
</evidence>
<evidence type="ECO:0000256" key="1">
    <source>
        <dbReference type="SAM" id="MobiDB-lite"/>
    </source>
</evidence>
<dbReference type="InterPro" id="IPR004258">
    <property type="entry name" value="DBL"/>
</dbReference>
<evidence type="ECO:0000313" key="5">
    <source>
        <dbReference type="Proteomes" id="UP000030708"/>
    </source>
</evidence>
<dbReference type="SUPFAM" id="SSF140924">
    <property type="entry name" value="Duffy binding domain-like"/>
    <property type="match status" value="3"/>
</dbReference>
<reference evidence="4 5" key="1">
    <citation type="submission" date="2013-02" db="EMBL/GenBank/DDBJ databases">
        <title>The Genome Annotation of Plasmodium falciparum Tanzania (2000708).</title>
        <authorList>
            <consortium name="The Broad Institute Genome Sequencing Platform"/>
            <consortium name="The Broad Institute Genome Sequencing Center for Infectious Disease"/>
            <person name="Neafsey D."/>
            <person name="Hoffman S."/>
            <person name="Volkman S."/>
            <person name="Rosenthal P."/>
            <person name="Walker B."/>
            <person name="Young S.K."/>
            <person name="Zeng Q."/>
            <person name="Gargeya S."/>
            <person name="Fitzgerald M."/>
            <person name="Haas B."/>
            <person name="Abouelleil A."/>
            <person name="Allen A.W."/>
            <person name="Alvarado L."/>
            <person name="Arachchi H.M."/>
            <person name="Berlin A.M."/>
            <person name="Chapman S.B."/>
            <person name="Gainer-Dewar J."/>
            <person name="Goldberg J."/>
            <person name="Griggs A."/>
            <person name="Gujja S."/>
            <person name="Hansen M."/>
            <person name="Howarth C."/>
            <person name="Imamovic A."/>
            <person name="Ireland A."/>
            <person name="Larimer J."/>
            <person name="McCowan C."/>
            <person name="Murphy C."/>
            <person name="Pearson M."/>
            <person name="Poon T.W."/>
            <person name="Priest M."/>
            <person name="Roberts A."/>
            <person name="Saif S."/>
            <person name="Shea T."/>
            <person name="Sisk P."/>
            <person name="Sykes S."/>
            <person name="Wortman J."/>
            <person name="Nusbaum C."/>
            <person name="Birren B."/>
        </authorList>
    </citation>
    <scope>NUCLEOTIDE SEQUENCE [LARGE SCALE GENOMIC DNA]</scope>
    <source>
        <strain evidence="5">Tanzania (2000708)</strain>
    </source>
</reference>
<dbReference type="Gene3D" id="1.20.58.830">
    <property type="match status" value="2"/>
</dbReference>
<dbReference type="AlphaFoldDB" id="A0A024WC96"/>
<evidence type="ECO:0000313" key="4">
    <source>
        <dbReference type="EMBL" id="ETW37995.1"/>
    </source>
</evidence>
<dbReference type="InterPro" id="IPR042202">
    <property type="entry name" value="Duffy-ag-bd_sf"/>
</dbReference>
<accession>A0A024WC96</accession>
<feature type="compositionally biased region" description="Polar residues" evidence="1">
    <location>
        <begin position="506"/>
        <end position="525"/>
    </location>
</feature>
<proteinExistence type="predicted"/>
<dbReference type="InterPro" id="IPR008602">
    <property type="entry name" value="Duffy-antigen-binding"/>
</dbReference>
<gene>
    <name evidence="4" type="ORF">PFTANZ_01303</name>
</gene>
<dbReference type="Proteomes" id="UP000030708">
    <property type="component" value="Unassembled WGS sequence"/>
</dbReference>
<feature type="non-terminal residue" evidence="4">
    <location>
        <position position="766"/>
    </location>
</feature>
<protein>
    <submittedName>
        <fullName evidence="4">Uncharacterized protein</fullName>
    </submittedName>
</protein>
<feature type="domain" description="Duffy-binding-like" evidence="2">
    <location>
        <begin position="51"/>
        <end position="125"/>
    </location>
</feature>
<name>A0A024WC96_PLAFA</name>
<evidence type="ECO:0000259" key="2">
    <source>
        <dbReference type="Pfam" id="PF03011"/>
    </source>
</evidence>
<dbReference type="EMBL" id="KI926328">
    <property type="protein sequence ID" value="ETW37995.1"/>
    <property type="molecule type" value="Genomic_DNA"/>
</dbReference>